<proteinExistence type="predicted"/>
<accession>A0ABQ5JY48</accession>
<reference evidence="1" key="1">
    <citation type="submission" date="2022-03" db="EMBL/GenBank/DDBJ databases">
        <title>Draft genome sequence of Aduncisulcus paluster, a free-living microaerophilic Fornicata.</title>
        <authorList>
            <person name="Yuyama I."/>
            <person name="Kume K."/>
            <person name="Tamura T."/>
            <person name="Inagaki Y."/>
            <person name="Hashimoto T."/>
        </authorList>
    </citation>
    <scope>NUCLEOTIDE SEQUENCE</scope>
    <source>
        <strain evidence="1">NY0171</strain>
    </source>
</reference>
<name>A0ABQ5JY48_9EUKA</name>
<feature type="non-terminal residue" evidence="1">
    <location>
        <position position="1"/>
    </location>
</feature>
<protein>
    <submittedName>
        <fullName evidence="1">Uncharacterized protein</fullName>
    </submittedName>
</protein>
<dbReference type="Proteomes" id="UP001057375">
    <property type="component" value="Unassembled WGS sequence"/>
</dbReference>
<sequence>LDRIKRNLKSELHSHQGASQEVITGIMVAYVQESIEFNALDEKEQHIIMNEVRSHFRVSDGFYTLKE</sequence>
<evidence type="ECO:0000313" key="2">
    <source>
        <dbReference type="Proteomes" id="UP001057375"/>
    </source>
</evidence>
<comment type="caution">
    <text evidence="1">The sequence shown here is derived from an EMBL/GenBank/DDBJ whole genome shotgun (WGS) entry which is preliminary data.</text>
</comment>
<evidence type="ECO:0000313" key="1">
    <source>
        <dbReference type="EMBL" id="GKT22147.1"/>
    </source>
</evidence>
<gene>
    <name evidence="1" type="ORF">ADUPG1_012063</name>
</gene>
<dbReference type="EMBL" id="BQXS01012375">
    <property type="protein sequence ID" value="GKT22147.1"/>
    <property type="molecule type" value="Genomic_DNA"/>
</dbReference>
<keyword evidence="2" id="KW-1185">Reference proteome</keyword>
<organism evidence="1 2">
    <name type="scientific">Aduncisulcus paluster</name>
    <dbReference type="NCBI Taxonomy" id="2918883"/>
    <lineage>
        <taxon>Eukaryota</taxon>
        <taxon>Metamonada</taxon>
        <taxon>Carpediemonas-like organisms</taxon>
        <taxon>Aduncisulcus</taxon>
    </lineage>
</organism>